<feature type="compositionally biased region" description="Basic and acidic residues" evidence="2">
    <location>
        <begin position="315"/>
        <end position="326"/>
    </location>
</feature>
<gene>
    <name evidence="3" type="ORF">ECRASSUSDP1_LOCUS14164</name>
</gene>
<evidence type="ECO:0000256" key="1">
    <source>
        <dbReference type="SAM" id="Coils"/>
    </source>
</evidence>
<dbReference type="EMBL" id="CAMPGE010014139">
    <property type="protein sequence ID" value="CAI2372830.1"/>
    <property type="molecule type" value="Genomic_DNA"/>
</dbReference>
<keyword evidence="4" id="KW-1185">Reference proteome</keyword>
<protein>
    <submittedName>
        <fullName evidence="3">Uncharacterized protein</fullName>
    </submittedName>
</protein>
<feature type="region of interest" description="Disordered" evidence="2">
    <location>
        <begin position="85"/>
        <end position="122"/>
    </location>
</feature>
<feature type="coiled-coil region" evidence="1">
    <location>
        <begin position="601"/>
        <end position="688"/>
    </location>
</feature>
<evidence type="ECO:0000313" key="3">
    <source>
        <dbReference type="EMBL" id="CAI2372830.1"/>
    </source>
</evidence>
<feature type="region of interest" description="Disordered" evidence="2">
    <location>
        <begin position="293"/>
        <end position="402"/>
    </location>
</feature>
<reference evidence="3" key="1">
    <citation type="submission" date="2023-07" db="EMBL/GenBank/DDBJ databases">
        <authorList>
            <consortium name="AG Swart"/>
            <person name="Singh M."/>
            <person name="Singh A."/>
            <person name="Seah K."/>
            <person name="Emmerich C."/>
        </authorList>
    </citation>
    <scope>NUCLEOTIDE SEQUENCE</scope>
    <source>
        <strain evidence="3">DP1</strain>
    </source>
</reference>
<feature type="compositionally biased region" description="Basic and acidic residues" evidence="2">
    <location>
        <begin position="337"/>
        <end position="348"/>
    </location>
</feature>
<feature type="compositionally biased region" description="Basic and acidic residues" evidence="2">
    <location>
        <begin position="712"/>
        <end position="722"/>
    </location>
</feature>
<dbReference type="Proteomes" id="UP001295684">
    <property type="component" value="Unassembled WGS sequence"/>
</dbReference>
<feature type="compositionally biased region" description="Basic and acidic residues" evidence="2">
    <location>
        <begin position="760"/>
        <end position="769"/>
    </location>
</feature>
<dbReference type="AlphaFoldDB" id="A0AAD2CVQ4"/>
<comment type="caution">
    <text evidence="3">The sequence shown here is derived from an EMBL/GenBank/DDBJ whole genome shotgun (WGS) entry which is preliminary data.</text>
</comment>
<accession>A0AAD2CVQ4</accession>
<feature type="compositionally biased region" description="Basic residues" evidence="2">
    <location>
        <begin position="789"/>
        <end position="806"/>
    </location>
</feature>
<feature type="compositionally biased region" description="Polar residues" evidence="2">
    <location>
        <begin position="739"/>
        <end position="749"/>
    </location>
</feature>
<keyword evidence="1" id="KW-0175">Coiled coil</keyword>
<evidence type="ECO:0000313" key="4">
    <source>
        <dbReference type="Proteomes" id="UP001295684"/>
    </source>
</evidence>
<organism evidence="3 4">
    <name type="scientific">Euplotes crassus</name>
    <dbReference type="NCBI Taxonomy" id="5936"/>
    <lineage>
        <taxon>Eukaryota</taxon>
        <taxon>Sar</taxon>
        <taxon>Alveolata</taxon>
        <taxon>Ciliophora</taxon>
        <taxon>Intramacronucleata</taxon>
        <taxon>Spirotrichea</taxon>
        <taxon>Hypotrichia</taxon>
        <taxon>Euplotida</taxon>
        <taxon>Euplotidae</taxon>
        <taxon>Moneuplotes</taxon>
    </lineage>
</organism>
<feature type="compositionally biased region" description="Basic residues" evidence="2">
    <location>
        <begin position="448"/>
        <end position="463"/>
    </location>
</feature>
<proteinExistence type="predicted"/>
<feature type="compositionally biased region" description="Basic residues" evidence="2">
    <location>
        <begin position="107"/>
        <end position="116"/>
    </location>
</feature>
<feature type="region of interest" description="Disordered" evidence="2">
    <location>
        <begin position="705"/>
        <end position="829"/>
    </location>
</feature>
<name>A0AAD2CVQ4_EUPCR</name>
<feature type="compositionally biased region" description="Basic and acidic residues" evidence="2">
    <location>
        <begin position="368"/>
        <end position="402"/>
    </location>
</feature>
<sequence length="870" mass="100516">MINSIQEIFDKYGRQYKEGIGTIDGKLATPSGFNSQKYHDLSRGYSEGRIQNAKRAYMDKLVQPKYYPSMRNKNDSSQIHHLRNTEMERPSSVGPKNISKGNDYRPLRRKDCHGKNKSPMVNRSRVPVYQPRCFIQSSTLSPVRDPRETFEVEFIEKTEPTLVKPEDERLKEIIERSLKHKKKNSKDFKYVPLSEMKSPSFGTSDVKNTPKAAPENIIKNPDFSNNKDGMSYIQRRDQMLKDDLAHIEDSDKRELFKSPDFDFKNSPFQLKDPHIKTEKYPGIFDQNLEENEETLKRKQQEMECTFEEENNQNENSKEESKSQQKVEEEDQIANDMPLRKSELDVGEHEGEESSQERGVVFSSNAGIEEEKYIDEETKSADNDENVRFADHDTAQETKQENDEKAFEMLENSNPTILHMRSYSSPKENLQKTIKPYPNQKPILDQHKTSKTPKKLIQRRKSSKLQKPSQILQITQETQTPPDPQIPSLQSKITSLQLEITSLKSALNTQKDLNSQLQNSILDSIKTSPKPSQAQTDLLSKQALANTQAILDPIIQNLTSQNLQSIKELQRKFDEEMVKKTGMLMDSCEEKSKEIGGLKGELEKQRQVCQGLREKMQEQSEQVEEFKKKSQEDSAKILENLRLENESLKSQLKNPLRNNNNEGEFLKENQILKNQVQLQRKIIQKLQAQVQNMGIELDQERLISRSISRGRKKDTSRSAKPDSLKLTSARSMKKREKFSNAKSNSLQHSASKIRKLKSSKKVRDCYKPVRMDNIPTQKAYPKTRMDPSSKKKSKRKKITTLKSKLQKKAPLPVPRGSNNNLSELDAKPRKLHYKVKDMNKDGLTDPERSLHTVYEDPHTIDIHTHNFLDSI</sequence>
<feature type="region of interest" description="Disordered" evidence="2">
    <location>
        <begin position="436"/>
        <end position="468"/>
    </location>
</feature>
<evidence type="ECO:0000256" key="2">
    <source>
        <dbReference type="SAM" id="MobiDB-lite"/>
    </source>
</evidence>
<feature type="region of interest" description="Disordered" evidence="2">
    <location>
        <begin position="200"/>
        <end position="226"/>
    </location>
</feature>
<feature type="compositionally biased region" description="Basic residues" evidence="2">
    <location>
        <begin position="750"/>
        <end position="759"/>
    </location>
</feature>